<feature type="transmembrane region" description="Helical" evidence="5">
    <location>
        <begin position="158"/>
        <end position="178"/>
    </location>
</feature>
<dbReference type="InterPro" id="IPR036259">
    <property type="entry name" value="MFS_trans_sf"/>
</dbReference>
<sequence length="425" mass="44992">MLQLIAPIGSLLTGVSLLLLGSGLLNTLLAIRGGAAGYDSSTMGLIMSGYFVGFFVGTFIALPMIRRVGHIRVFALCAAVASVSVMLHQLIINPWVWVGLRVLTGISLVILYTVIESWLNAQTPANQRGKVFAVYMVVNLAALTLAQQLMRFDSAESYILFALASMLVTLSLVPVAWTRLTPPEVQTVKRLRIPFLWRIAPVAVAASLLSGLAMGAFWGMGAVYAGKVGLDDAGIASFMSAGILGGALLQYPLGRYSDSSDRRKVIAITCAFAALAALLLIPAGFNSTTLLFAIALYGGLAFAIYPVAVAHLIDHLDGPDIIAGGSAVLLLHGIGAAIGPALAGQLMTVTGPSALPVYFCFMQLLLAGFAIWKINARNEDEYEHPAQFVAMVRTTPTALEMYPDESEAVSEVDDSLSSQARENAA</sequence>
<feature type="transmembrane region" description="Helical" evidence="5">
    <location>
        <begin position="98"/>
        <end position="119"/>
    </location>
</feature>
<evidence type="ECO:0000259" key="6">
    <source>
        <dbReference type="PROSITE" id="PS50850"/>
    </source>
</evidence>
<evidence type="ECO:0000256" key="5">
    <source>
        <dbReference type="SAM" id="Phobius"/>
    </source>
</evidence>
<evidence type="ECO:0000256" key="2">
    <source>
        <dbReference type="ARBA" id="ARBA00022989"/>
    </source>
</evidence>
<dbReference type="PANTHER" id="PTHR23521:SF3">
    <property type="entry name" value="MFS TRANSPORTER"/>
    <property type="match status" value="1"/>
</dbReference>
<dbReference type="Pfam" id="PF07690">
    <property type="entry name" value="MFS_1"/>
    <property type="match status" value="1"/>
</dbReference>
<keyword evidence="8" id="KW-1185">Reference proteome</keyword>
<feature type="transmembrane region" description="Helical" evidence="5">
    <location>
        <begin position="355"/>
        <end position="372"/>
    </location>
</feature>
<dbReference type="GO" id="GO:0022857">
    <property type="term" value="F:transmembrane transporter activity"/>
    <property type="evidence" value="ECO:0007669"/>
    <property type="project" value="InterPro"/>
</dbReference>
<dbReference type="InterPro" id="IPR020846">
    <property type="entry name" value="MFS_dom"/>
</dbReference>
<feature type="compositionally biased region" description="Polar residues" evidence="4">
    <location>
        <begin position="415"/>
        <end position="425"/>
    </location>
</feature>
<dbReference type="AlphaFoldDB" id="M5E0C5"/>
<dbReference type="RefSeq" id="WP_015485936.1">
    <property type="nucleotide sequence ID" value="NC_020888.1"/>
</dbReference>
<evidence type="ECO:0000313" key="8">
    <source>
        <dbReference type="Proteomes" id="UP000011866"/>
    </source>
</evidence>
<feature type="transmembrane region" description="Helical" evidence="5">
    <location>
        <begin position="291"/>
        <end position="309"/>
    </location>
</feature>
<dbReference type="KEGG" id="tol:TOL_0761"/>
<evidence type="ECO:0000256" key="1">
    <source>
        <dbReference type="ARBA" id="ARBA00022692"/>
    </source>
</evidence>
<name>M5E0C5_9GAMM</name>
<dbReference type="Gene3D" id="1.20.1250.20">
    <property type="entry name" value="MFS general substrate transporter like domains"/>
    <property type="match status" value="2"/>
</dbReference>
<evidence type="ECO:0000256" key="4">
    <source>
        <dbReference type="SAM" id="MobiDB-lite"/>
    </source>
</evidence>
<dbReference type="InterPro" id="IPR047200">
    <property type="entry name" value="MFS_YcaD-like"/>
</dbReference>
<dbReference type="eggNOG" id="COG2814">
    <property type="taxonomic scope" value="Bacteria"/>
</dbReference>
<feature type="domain" description="Major facilitator superfamily (MFS) profile" evidence="6">
    <location>
        <begin position="2"/>
        <end position="380"/>
    </location>
</feature>
<feature type="transmembrane region" description="Helical" evidence="5">
    <location>
        <begin position="199"/>
        <end position="221"/>
    </location>
</feature>
<dbReference type="PATRIC" id="fig|1298593.3.peg.733"/>
<gene>
    <name evidence="7" type="ORF">TOL_0761</name>
</gene>
<accession>M5E0C5</accession>
<feature type="transmembrane region" description="Helical" evidence="5">
    <location>
        <begin position="131"/>
        <end position="152"/>
    </location>
</feature>
<feature type="transmembrane region" description="Helical" evidence="5">
    <location>
        <begin position="12"/>
        <end position="31"/>
    </location>
</feature>
<dbReference type="PROSITE" id="PS50850">
    <property type="entry name" value="MFS"/>
    <property type="match status" value="1"/>
</dbReference>
<keyword evidence="3 5" id="KW-0472">Membrane</keyword>
<proteinExistence type="predicted"/>
<feature type="compositionally biased region" description="Acidic residues" evidence="4">
    <location>
        <begin position="405"/>
        <end position="414"/>
    </location>
</feature>
<dbReference type="STRING" id="187493.CN03_14290"/>
<dbReference type="GO" id="GO:0005886">
    <property type="term" value="C:plasma membrane"/>
    <property type="evidence" value="ECO:0007669"/>
    <property type="project" value="TreeGrafter"/>
</dbReference>
<dbReference type="EMBL" id="HF680312">
    <property type="protein sequence ID" value="CCU71199.1"/>
    <property type="molecule type" value="Genomic_DNA"/>
</dbReference>
<keyword evidence="2 5" id="KW-1133">Transmembrane helix</keyword>
<feature type="transmembrane region" description="Helical" evidence="5">
    <location>
        <begin position="43"/>
        <end position="61"/>
    </location>
</feature>
<evidence type="ECO:0000256" key="3">
    <source>
        <dbReference type="ARBA" id="ARBA00023136"/>
    </source>
</evidence>
<feature type="transmembrane region" description="Helical" evidence="5">
    <location>
        <begin position="321"/>
        <end position="343"/>
    </location>
</feature>
<feature type="region of interest" description="Disordered" evidence="4">
    <location>
        <begin position="405"/>
        <end position="425"/>
    </location>
</feature>
<dbReference type="InterPro" id="IPR011701">
    <property type="entry name" value="MFS"/>
</dbReference>
<dbReference type="HOGENOM" id="CLU_035018_1_1_6"/>
<evidence type="ECO:0000313" key="7">
    <source>
        <dbReference type="EMBL" id="CCU71199.1"/>
    </source>
</evidence>
<organism evidence="7 8">
    <name type="scientific">Thalassolituus oleivorans MIL-1</name>
    <dbReference type="NCBI Taxonomy" id="1298593"/>
    <lineage>
        <taxon>Bacteria</taxon>
        <taxon>Pseudomonadati</taxon>
        <taxon>Pseudomonadota</taxon>
        <taxon>Gammaproteobacteria</taxon>
        <taxon>Oceanospirillales</taxon>
        <taxon>Oceanospirillaceae</taxon>
        <taxon>Thalassolituus</taxon>
    </lineage>
</organism>
<feature type="transmembrane region" description="Helical" evidence="5">
    <location>
        <begin position="73"/>
        <end position="92"/>
    </location>
</feature>
<dbReference type="Proteomes" id="UP000011866">
    <property type="component" value="Chromosome"/>
</dbReference>
<dbReference type="GeneID" id="79175721"/>
<dbReference type="PANTHER" id="PTHR23521">
    <property type="entry name" value="TRANSPORTER MFS SUPERFAMILY"/>
    <property type="match status" value="1"/>
</dbReference>
<protein>
    <submittedName>
        <fullName evidence="7">Transmembrane transport protein</fullName>
    </submittedName>
</protein>
<dbReference type="SUPFAM" id="SSF103473">
    <property type="entry name" value="MFS general substrate transporter"/>
    <property type="match status" value="1"/>
</dbReference>
<reference evidence="7 8" key="1">
    <citation type="journal article" date="2013" name="Genome Announc.">
        <title>Genome Sequence of Thalassolituus oleivorans MIL-1 (DSM 14913T).</title>
        <authorList>
            <person name="Golyshin P.N."/>
            <person name="Werner J."/>
            <person name="Chernikova T.N."/>
            <person name="Tran H."/>
            <person name="Ferrer M."/>
            <person name="Yakimov M.M."/>
            <person name="Teeling H."/>
            <person name="Golyshina O.V."/>
        </authorList>
    </citation>
    <scope>NUCLEOTIDE SEQUENCE [LARGE SCALE GENOMIC DNA]</scope>
    <source>
        <strain evidence="7 8">MIL-1</strain>
    </source>
</reference>
<feature type="transmembrane region" description="Helical" evidence="5">
    <location>
        <begin position="233"/>
        <end position="253"/>
    </location>
</feature>
<keyword evidence="1 5" id="KW-0812">Transmembrane</keyword>
<feature type="transmembrane region" description="Helical" evidence="5">
    <location>
        <begin position="265"/>
        <end position="285"/>
    </location>
</feature>
<dbReference type="CDD" id="cd17477">
    <property type="entry name" value="MFS_YcaD_like"/>
    <property type="match status" value="1"/>
</dbReference>